<organism evidence="1 2">
    <name type="scientific">Paxillus involutus ATCC 200175</name>
    <dbReference type="NCBI Taxonomy" id="664439"/>
    <lineage>
        <taxon>Eukaryota</taxon>
        <taxon>Fungi</taxon>
        <taxon>Dikarya</taxon>
        <taxon>Basidiomycota</taxon>
        <taxon>Agaricomycotina</taxon>
        <taxon>Agaricomycetes</taxon>
        <taxon>Agaricomycetidae</taxon>
        <taxon>Boletales</taxon>
        <taxon>Paxilineae</taxon>
        <taxon>Paxillaceae</taxon>
        <taxon>Paxillus</taxon>
    </lineage>
</organism>
<proteinExistence type="predicted"/>
<dbReference type="HOGENOM" id="CLU_2360326_0_0_1"/>
<evidence type="ECO:0000313" key="2">
    <source>
        <dbReference type="Proteomes" id="UP000053647"/>
    </source>
</evidence>
<reference evidence="1 2" key="1">
    <citation type="submission" date="2014-06" db="EMBL/GenBank/DDBJ databases">
        <authorList>
            <consortium name="DOE Joint Genome Institute"/>
            <person name="Kuo A."/>
            <person name="Kohler A."/>
            <person name="Nagy L.G."/>
            <person name="Floudas D."/>
            <person name="Copeland A."/>
            <person name="Barry K.W."/>
            <person name="Cichocki N."/>
            <person name="Veneault-Fourrey C."/>
            <person name="LaButti K."/>
            <person name="Lindquist E.A."/>
            <person name="Lipzen A."/>
            <person name="Lundell T."/>
            <person name="Morin E."/>
            <person name="Murat C."/>
            <person name="Sun H."/>
            <person name="Tunlid A."/>
            <person name="Henrissat B."/>
            <person name="Grigoriev I.V."/>
            <person name="Hibbett D.S."/>
            <person name="Martin F."/>
            <person name="Nordberg H.P."/>
            <person name="Cantor M.N."/>
            <person name="Hua S.X."/>
        </authorList>
    </citation>
    <scope>NUCLEOTIDE SEQUENCE [LARGE SCALE GENOMIC DNA]</scope>
    <source>
        <strain evidence="1 2">ATCC 200175</strain>
    </source>
</reference>
<gene>
    <name evidence="1" type="ORF">PAXINDRAFT_171500</name>
</gene>
<keyword evidence="2" id="KW-1185">Reference proteome</keyword>
<accession>A0A0C9TWB6</accession>
<name>A0A0C9TWB6_PAXIN</name>
<dbReference type="Proteomes" id="UP000053647">
    <property type="component" value="Unassembled WGS sequence"/>
</dbReference>
<dbReference type="AlphaFoldDB" id="A0A0C9TWB6"/>
<dbReference type="EMBL" id="KN819370">
    <property type="protein sequence ID" value="KIJ11997.1"/>
    <property type="molecule type" value="Genomic_DNA"/>
</dbReference>
<sequence length="96" mass="10989">MSANFHGYLGLFDPPHWMVHMALFKDVTILIAYVNLHQCARHIGSSGFLSELANTNDRGGSTSWQWPPYLVTSLHSFIHIVGLRSTPWQFFADKYH</sequence>
<protein>
    <submittedName>
        <fullName evidence="1">Uncharacterized protein</fullName>
    </submittedName>
</protein>
<evidence type="ECO:0000313" key="1">
    <source>
        <dbReference type="EMBL" id="KIJ11997.1"/>
    </source>
</evidence>
<reference evidence="2" key="2">
    <citation type="submission" date="2015-01" db="EMBL/GenBank/DDBJ databases">
        <title>Evolutionary Origins and Diversification of the Mycorrhizal Mutualists.</title>
        <authorList>
            <consortium name="DOE Joint Genome Institute"/>
            <consortium name="Mycorrhizal Genomics Consortium"/>
            <person name="Kohler A."/>
            <person name="Kuo A."/>
            <person name="Nagy L.G."/>
            <person name="Floudas D."/>
            <person name="Copeland A."/>
            <person name="Barry K.W."/>
            <person name="Cichocki N."/>
            <person name="Veneault-Fourrey C."/>
            <person name="LaButti K."/>
            <person name="Lindquist E.A."/>
            <person name="Lipzen A."/>
            <person name="Lundell T."/>
            <person name="Morin E."/>
            <person name="Murat C."/>
            <person name="Riley R."/>
            <person name="Ohm R."/>
            <person name="Sun H."/>
            <person name="Tunlid A."/>
            <person name="Henrissat B."/>
            <person name="Grigoriev I.V."/>
            <person name="Hibbett D.S."/>
            <person name="Martin F."/>
        </authorList>
    </citation>
    <scope>NUCLEOTIDE SEQUENCE [LARGE SCALE GENOMIC DNA]</scope>
    <source>
        <strain evidence="2">ATCC 200175</strain>
    </source>
</reference>